<accession>A0ABP8X1L1</accession>
<proteinExistence type="inferred from homology"/>
<evidence type="ECO:0000256" key="1">
    <source>
        <dbReference type="ARBA" id="ARBA00001462"/>
    </source>
</evidence>
<dbReference type="PANTHER" id="PTHR31776:SF26">
    <property type="entry name" value="SECRETED ARABINOSIDASE"/>
    <property type="match status" value="1"/>
</dbReference>
<keyword evidence="4 7" id="KW-0732">Signal</keyword>
<dbReference type="SUPFAM" id="SSF51011">
    <property type="entry name" value="Glycosyl hydrolase domain"/>
    <property type="match status" value="1"/>
</dbReference>
<dbReference type="InterPro" id="IPR055235">
    <property type="entry name" value="ASD1_cat"/>
</dbReference>
<dbReference type="Gene3D" id="3.20.20.80">
    <property type="entry name" value="Glycosidases"/>
    <property type="match status" value="1"/>
</dbReference>
<dbReference type="SUPFAM" id="SSF49899">
    <property type="entry name" value="Concanavalin A-like lectins/glucanases"/>
    <property type="match status" value="1"/>
</dbReference>
<feature type="signal peptide" evidence="7">
    <location>
        <begin position="1"/>
        <end position="26"/>
    </location>
</feature>
<comment type="caution">
    <text evidence="9">The sequence shown here is derived from an EMBL/GenBank/DDBJ whole genome shotgun (WGS) entry which is preliminary data.</text>
</comment>
<dbReference type="Gene3D" id="2.115.10.20">
    <property type="entry name" value="Glycosyl hydrolase domain, family 43"/>
    <property type="match status" value="1"/>
</dbReference>
<dbReference type="RefSeq" id="WP_253877102.1">
    <property type="nucleotide sequence ID" value="NZ_BAABHM010000010.1"/>
</dbReference>
<dbReference type="EMBL" id="BAABHM010000010">
    <property type="protein sequence ID" value="GAA4698301.1"/>
    <property type="molecule type" value="Genomic_DNA"/>
</dbReference>
<dbReference type="InterPro" id="IPR008979">
    <property type="entry name" value="Galactose-bd-like_sf"/>
</dbReference>
<dbReference type="SMART" id="SM00813">
    <property type="entry name" value="Alpha-L-AF_C"/>
    <property type="match status" value="1"/>
</dbReference>
<feature type="domain" description="Alpha-L-arabinofuranosidase C-terminal" evidence="8">
    <location>
        <begin position="840"/>
        <end position="1199"/>
    </location>
</feature>
<evidence type="ECO:0000313" key="10">
    <source>
        <dbReference type="Proteomes" id="UP001500843"/>
    </source>
</evidence>
<dbReference type="Gene3D" id="2.60.120.560">
    <property type="entry name" value="Exo-inulinase, domain 1"/>
    <property type="match status" value="1"/>
</dbReference>
<protein>
    <recommendedName>
        <fullName evidence="3">non-reducing end alpha-L-arabinofuranosidase</fullName>
        <ecNumber evidence="3">3.2.1.55</ecNumber>
    </recommendedName>
</protein>
<evidence type="ECO:0000256" key="6">
    <source>
        <dbReference type="ARBA" id="ARBA00023295"/>
    </source>
</evidence>
<comment type="catalytic activity">
    <reaction evidence="1">
        <text>Hydrolysis of terminal non-reducing alpha-L-arabinofuranoside residues in alpha-L-arabinosides.</text>
        <dbReference type="EC" id="3.2.1.55"/>
    </reaction>
</comment>
<dbReference type="InterPro" id="IPR010720">
    <property type="entry name" value="Alpha-L-AF_C"/>
</dbReference>
<evidence type="ECO:0000256" key="5">
    <source>
        <dbReference type="ARBA" id="ARBA00022801"/>
    </source>
</evidence>
<dbReference type="Pfam" id="PF06964">
    <property type="entry name" value="Alpha-L-AF_C"/>
    <property type="match status" value="1"/>
</dbReference>
<organism evidence="9 10">
    <name type="scientific">Promicromonospora umidemergens</name>
    <dbReference type="NCBI Taxonomy" id="629679"/>
    <lineage>
        <taxon>Bacteria</taxon>
        <taxon>Bacillati</taxon>
        <taxon>Actinomycetota</taxon>
        <taxon>Actinomycetes</taxon>
        <taxon>Micrococcales</taxon>
        <taxon>Promicromonosporaceae</taxon>
        <taxon>Promicromonospora</taxon>
    </lineage>
</organism>
<dbReference type="Gene3D" id="2.60.120.260">
    <property type="entry name" value="Galactose-binding domain-like"/>
    <property type="match status" value="1"/>
</dbReference>
<dbReference type="InterPro" id="IPR017853">
    <property type="entry name" value="GH"/>
</dbReference>
<dbReference type="Pfam" id="PF22848">
    <property type="entry name" value="ASD1_dom"/>
    <property type="match status" value="1"/>
</dbReference>
<dbReference type="Pfam" id="PF02018">
    <property type="entry name" value="CBM_4_9"/>
    <property type="match status" value="1"/>
</dbReference>
<evidence type="ECO:0000256" key="3">
    <source>
        <dbReference type="ARBA" id="ARBA00012670"/>
    </source>
</evidence>
<dbReference type="PANTHER" id="PTHR31776">
    <property type="entry name" value="ALPHA-L-ARABINOFURANOSIDASE 1"/>
    <property type="match status" value="1"/>
</dbReference>
<evidence type="ECO:0000256" key="7">
    <source>
        <dbReference type="SAM" id="SignalP"/>
    </source>
</evidence>
<name>A0ABP8X1L1_9MICO</name>
<keyword evidence="5" id="KW-0378">Hydrolase</keyword>
<dbReference type="SUPFAM" id="SSF51445">
    <property type="entry name" value="(Trans)glycosidases"/>
    <property type="match status" value="1"/>
</dbReference>
<keyword evidence="10" id="KW-1185">Reference proteome</keyword>
<dbReference type="InterPro" id="IPR051563">
    <property type="entry name" value="Glycosyl_Hydrolase_51"/>
</dbReference>
<dbReference type="CDD" id="cd08983">
    <property type="entry name" value="GH43_Bt3655-like"/>
    <property type="match status" value="1"/>
</dbReference>
<dbReference type="InterPro" id="IPR023296">
    <property type="entry name" value="Glyco_hydro_beta-prop_sf"/>
</dbReference>
<gene>
    <name evidence="9" type="ORF">GCM10023198_18370</name>
</gene>
<dbReference type="Proteomes" id="UP001500843">
    <property type="component" value="Unassembled WGS sequence"/>
</dbReference>
<evidence type="ECO:0000256" key="2">
    <source>
        <dbReference type="ARBA" id="ARBA00007186"/>
    </source>
</evidence>
<dbReference type="EC" id="3.2.1.55" evidence="3"/>
<dbReference type="InterPro" id="IPR013320">
    <property type="entry name" value="ConA-like_dom_sf"/>
</dbReference>
<comment type="similarity">
    <text evidence="2">Belongs to the glycosyl hydrolase 51 family.</text>
</comment>
<keyword evidence="6" id="KW-0326">Glycosidase</keyword>
<dbReference type="SUPFAM" id="SSF75005">
    <property type="entry name" value="Arabinanase/levansucrase/invertase"/>
    <property type="match status" value="2"/>
</dbReference>
<dbReference type="InterPro" id="IPR003305">
    <property type="entry name" value="CenC_carb-bd"/>
</dbReference>
<dbReference type="SUPFAM" id="SSF49785">
    <property type="entry name" value="Galactose-binding domain-like"/>
    <property type="match status" value="1"/>
</dbReference>
<sequence length="1209" mass="132031">MVLHRYKRAALAAGAALAVGLAGVVAAPDGDPVASAAEPPAATSGTAAASGEEGDHAAYFFPYFTGESTADGETISFAVSDGPDPLDWTTLNGGDPVLTSTLGTEGLRDPFLIRGDDGTYYLLATDLQIYGGGNFGDAQETGSRSIMVWESTDLVSWGEQREIELAPENAGNLWAPEAYWDEAAGEFVVYWASALYPDDVPPAERDIRTSYQRMMYATTTDFETFSEPEVWIDEPQGDGLGMIDSTVQEEDGVYHRLTKDESYMGMRQESSTDLRRTQGVSDGDGWDLVSERVGFGQPNPWGGTFTGGEGPTLFPSLTDDRWFLLQDQPSYHGGQGYMLFESDDLSSGEWTANLDANLPASPRHGTVLPITAEEQAALLAAYPPAETPVQEHTLDVDAAAAGTEMSDDLYGVFYEDINYAADGGLYAELVRNRSFEFASTDNAAFTGMTGWDVVQRGSSGTATVESERAEWLGGTNRAYLTVEADGPGVGVRNASYNEGFAIEKREKYDFSVFARAERKQRLKVSLESPDGSTTYASTTINVNGTDRWKKHNAKLTATKTVNDARLVVTGGAAGTLRLDMVSLFPRDTWDGPVNGRSVLREDLAQKVADLEPSFLRFPGGCVTNVGTFDTYLESDGADRRRTYQWKETIGPVEERPTNWNFWGYNQTYGLGYLEYFEFAEDLGATPLPVLSVGANGCGSNIPELTDDAGIDRWVQDTVDLIEFANGSVDTEWGAKRAALGHPEPFDMKYIGLGNEENTRTFEANFPRFRDAVEAAHPEVTVISNSGPDDTGARFDELWDFNREQGVAMVDEHYYNDPSWFLSNTERYDSYDREGPHVFLGEYASRGNAWSNALSEAAYMTGIERNADLVELASYAPMFANEDYVQWSPDMMWFDNDESWGSTSYYTQQMFMTNTGDQVVPSTHDGPEETPEDIGGGVFLSTWNTQAAYDDVTVTDNESGELLFSDSFDDGSRWDPKSGSWAVSDGEYVQSAGDVTDARSIITDAYTKDWDNYTLELDARKLGGSEAFLVGFAAGGQDDFYWWNLGGWNNTRQALQRADGGPAGEVAAIEGHSLETGKDYHVKVVVSGRTIELYLDGELQMKYSEPTTESLYQVVTRDAETGELVLKVVNPYDSVARTAVSVNGAQVGPEASVTEMSGAPSAVNTKTRPERIVPVEGTATLDVSSSDGGTEFTYDFPAHSITFLRLTDAG</sequence>
<feature type="chain" id="PRO_5045357220" description="non-reducing end alpha-L-arabinofuranosidase" evidence="7">
    <location>
        <begin position="27"/>
        <end position="1209"/>
    </location>
</feature>
<reference evidence="10" key="1">
    <citation type="journal article" date="2019" name="Int. J. Syst. Evol. Microbiol.">
        <title>The Global Catalogue of Microorganisms (GCM) 10K type strain sequencing project: providing services to taxonomists for standard genome sequencing and annotation.</title>
        <authorList>
            <consortium name="The Broad Institute Genomics Platform"/>
            <consortium name="The Broad Institute Genome Sequencing Center for Infectious Disease"/>
            <person name="Wu L."/>
            <person name="Ma J."/>
        </authorList>
    </citation>
    <scope>NUCLEOTIDE SEQUENCE [LARGE SCALE GENOMIC DNA]</scope>
    <source>
        <strain evidence="10">JCM 17975</strain>
    </source>
</reference>
<evidence type="ECO:0000259" key="8">
    <source>
        <dbReference type="SMART" id="SM00813"/>
    </source>
</evidence>
<evidence type="ECO:0000256" key="4">
    <source>
        <dbReference type="ARBA" id="ARBA00022729"/>
    </source>
</evidence>
<evidence type="ECO:0000313" key="9">
    <source>
        <dbReference type="EMBL" id="GAA4698301.1"/>
    </source>
</evidence>